<dbReference type="SUPFAM" id="SSF57701">
    <property type="entry name" value="Zn2/Cys6 DNA-binding domain"/>
    <property type="match status" value="1"/>
</dbReference>
<keyword evidence="9" id="KW-1185">Reference proteome</keyword>
<dbReference type="GO" id="GO:0003677">
    <property type="term" value="F:DNA binding"/>
    <property type="evidence" value="ECO:0007669"/>
    <property type="project" value="UniProtKB-KW"/>
</dbReference>
<evidence type="ECO:0000256" key="2">
    <source>
        <dbReference type="ARBA" id="ARBA00022833"/>
    </source>
</evidence>
<dbReference type="GO" id="GO:0008270">
    <property type="term" value="F:zinc ion binding"/>
    <property type="evidence" value="ECO:0007669"/>
    <property type="project" value="InterPro"/>
</dbReference>
<dbReference type="OrthoDB" id="3172332at2759"/>
<dbReference type="InterPro" id="IPR036864">
    <property type="entry name" value="Zn2-C6_fun-type_DNA-bd_sf"/>
</dbReference>
<dbReference type="PROSITE" id="PS00463">
    <property type="entry name" value="ZN2_CY6_FUNGAL_1"/>
    <property type="match status" value="1"/>
</dbReference>
<proteinExistence type="predicted"/>
<evidence type="ECO:0000313" key="9">
    <source>
        <dbReference type="Proteomes" id="UP000799291"/>
    </source>
</evidence>
<evidence type="ECO:0000259" key="7">
    <source>
        <dbReference type="PROSITE" id="PS50048"/>
    </source>
</evidence>
<evidence type="ECO:0000313" key="8">
    <source>
        <dbReference type="EMBL" id="KAF2680818.1"/>
    </source>
</evidence>
<dbReference type="Pfam" id="PF00172">
    <property type="entry name" value="Zn_clus"/>
    <property type="match status" value="1"/>
</dbReference>
<dbReference type="SMART" id="SM00066">
    <property type="entry name" value="GAL4"/>
    <property type="match status" value="1"/>
</dbReference>
<evidence type="ECO:0000256" key="3">
    <source>
        <dbReference type="ARBA" id="ARBA00023015"/>
    </source>
</evidence>
<organism evidence="8 9">
    <name type="scientific">Lentithecium fluviatile CBS 122367</name>
    <dbReference type="NCBI Taxonomy" id="1168545"/>
    <lineage>
        <taxon>Eukaryota</taxon>
        <taxon>Fungi</taxon>
        <taxon>Dikarya</taxon>
        <taxon>Ascomycota</taxon>
        <taxon>Pezizomycotina</taxon>
        <taxon>Dothideomycetes</taxon>
        <taxon>Pleosporomycetidae</taxon>
        <taxon>Pleosporales</taxon>
        <taxon>Massarineae</taxon>
        <taxon>Lentitheciaceae</taxon>
        <taxon>Lentithecium</taxon>
    </lineage>
</organism>
<protein>
    <recommendedName>
        <fullName evidence="7">Zn(2)-C6 fungal-type domain-containing protein</fullName>
    </recommendedName>
</protein>
<evidence type="ECO:0000256" key="1">
    <source>
        <dbReference type="ARBA" id="ARBA00022723"/>
    </source>
</evidence>
<keyword evidence="1" id="KW-0479">Metal-binding</keyword>
<name>A0A6G1IRU1_9PLEO</name>
<evidence type="ECO:0000256" key="6">
    <source>
        <dbReference type="ARBA" id="ARBA00023242"/>
    </source>
</evidence>
<dbReference type="PANTHER" id="PTHR36206:SF16">
    <property type="entry name" value="TRANSCRIPTION FACTOR DOMAIN-CONTAINING PROTEIN-RELATED"/>
    <property type="match status" value="1"/>
</dbReference>
<dbReference type="EMBL" id="MU005594">
    <property type="protein sequence ID" value="KAF2680818.1"/>
    <property type="molecule type" value="Genomic_DNA"/>
</dbReference>
<evidence type="ECO:0000256" key="5">
    <source>
        <dbReference type="ARBA" id="ARBA00023163"/>
    </source>
</evidence>
<dbReference type="Proteomes" id="UP000799291">
    <property type="component" value="Unassembled WGS sequence"/>
</dbReference>
<accession>A0A6G1IRU1</accession>
<dbReference type="CDD" id="cd00067">
    <property type="entry name" value="GAL4"/>
    <property type="match status" value="1"/>
</dbReference>
<gene>
    <name evidence="8" type="ORF">K458DRAFT_392491</name>
</gene>
<feature type="domain" description="Zn(2)-C6 fungal-type" evidence="7">
    <location>
        <begin position="23"/>
        <end position="51"/>
    </location>
</feature>
<keyword evidence="2" id="KW-0862">Zinc</keyword>
<dbReference type="PROSITE" id="PS50048">
    <property type="entry name" value="ZN2_CY6_FUNGAL_2"/>
    <property type="match status" value="1"/>
</dbReference>
<dbReference type="InterPro" id="IPR001138">
    <property type="entry name" value="Zn2Cys6_DnaBD"/>
</dbReference>
<dbReference type="PANTHER" id="PTHR36206">
    <property type="entry name" value="ASPERCRYPTIN BIOSYNTHESIS CLUSTER-SPECIFIC TRANSCRIPTION REGULATOR ATNN-RELATED"/>
    <property type="match status" value="1"/>
</dbReference>
<dbReference type="AlphaFoldDB" id="A0A6G1IRU1"/>
<reference evidence="8" key="1">
    <citation type="journal article" date="2020" name="Stud. Mycol.">
        <title>101 Dothideomycetes genomes: a test case for predicting lifestyles and emergence of pathogens.</title>
        <authorList>
            <person name="Haridas S."/>
            <person name="Albert R."/>
            <person name="Binder M."/>
            <person name="Bloem J."/>
            <person name="Labutti K."/>
            <person name="Salamov A."/>
            <person name="Andreopoulos B."/>
            <person name="Baker S."/>
            <person name="Barry K."/>
            <person name="Bills G."/>
            <person name="Bluhm B."/>
            <person name="Cannon C."/>
            <person name="Castanera R."/>
            <person name="Culley D."/>
            <person name="Daum C."/>
            <person name="Ezra D."/>
            <person name="Gonzalez J."/>
            <person name="Henrissat B."/>
            <person name="Kuo A."/>
            <person name="Liang C."/>
            <person name="Lipzen A."/>
            <person name="Lutzoni F."/>
            <person name="Magnuson J."/>
            <person name="Mondo S."/>
            <person name="Nolan M."/>
            <person name="Ohm R."/>
            <person name="Pangilinan J."/>
            <person name="Park H.-J."/>
            <person name="Ramirez L."/>
            <person name="Alfaro M."/>
            <person name="Sun H."/>
            <person name="Tritt A."/>
            <person name="Yoshinaga Y."/>
            <person name="Zwiers L.-H."/>
            <person name="Turgeon B."/>
            <person name="Goodwin S."/>
            <person name="Spatafora J."/>
            <person name="Crous P."/>
            <person name="Grigoriev I."/>
        </authorList>
    </citation>
    <scope>NUCLEOTIDE SEQUENCE</scope>
    <source>
        <strain evidence="8">CBS 122367</strain>
    </source>
</reference>
<dbReference type="InterPro" id="IPR052360">
    <property type="entry name" value="Transcr_Regulatory_Proteins"/>
</dbReference>
<sequence>MSAPFPIPPQTGIKLRRHKVKTGCRTCKIRKIKCDEGRPACRRCLSTGRACDGYGIWGGGGNRYEQRTTRATAVSCSTPPAITSTTPSKLQIQKTFAASLISTATPEEQSCFDFFRDRTSRRLCAVFGSSIWNAIVFQASANEPVVLHAVLALGSAHRRKEHDGVGRDRSLVLPDRQERFMLWHYTKAIECLKPHALPSGEVSVRTALIACLLFYCIEMMRGNYATSRMHLDSGTRLAVNTSQSTIVNGKSVVPRTELVDDSLMQTLTRLQVHCALAAHYSQRLDSPTQSLCNALPASKFQSVGEAWSCIDQVIEGIDHMKNEYHRTPDPESWPASYRDTLNRDRCFTLAALHTWLRTYDATIKDASSRSKHYEVFSFQLLRPYHTMATIKAATCLSLDNQLIFDDHASRFAAVVAQSKEIMDAADRLRIKSSLAPTDQLDSRAGRVNTDSGWVAPLYYTALKCRDHRLRTEAAKLLSSRWHMYSETFFNSDIAVAVVEEVIRIEGSSACAERVDYQPERDISVTGKIDVSRVPVESRIQETEVDFSENESGSFRLLCKRRNQGEWYVIATELHSSKRVWKRALIDHPTFEVP</sequence>
<keyword evidence="3" id="KW-0805">Transcription regulation</keyword>
<dbReference type="Pfam" id="PF11951">
    <property type="entry name" value="Fungal_trans_2"/>
    <property type="match status" value="1"/>
</dbReference>
<keyword evidence="4" id="KW-0238">DNA-binding</keyword>
<evidence type="ECO:0000256" key="4">
    <source>
        <dbReference type="ARBA" id="ARBA00023125"/>
    </source>
</evidence>
<keyword evidence="5" id="KW-0804">Transcription</keyword>
<dbReference type="InterPro" id="IPR021858">
    <property type="entry name" value="Fun_TF"/>
</dbReference>
<keyword evidence="6" id="KW-0539">Nucleus</keyword>
<dbReference type="GO" id="GO:0000981">
    <property type="term" value="F:DNA-binding transcription factor activity, RNA polymerase II-specific"/>
    <property type="evidence" value="ECO:0007669"/>
    <property type="project" value="InterPro"/>
</dbReference>
<dbReference type="Gene3D" id="4.10.240.10">
    <property type="entry name" value="Zn(2)-C6 fungal-type DNA-binding domain"/>
    <property type="match status" value="1"/>
</dbReference>